<accession>A0A848BW54</accession>
<dbReference type="AlphaFoldDB" id="A0A848BW54"/>
<evidence type="ECO:0000256" key="3">
    <source>
        <dbReference type="SAM" id="SignalP"/>
    </source>
</evidence>
<dbReference type="EMBL" id="JABAFG010000001">
    <property type="protein sequence ID" value="NME27179.1"/>
    <property type="molecule type" value="Genomic_DNA"/>
</dbReference>
<feature type="region of interest" description="Disordered" evidence="2">
    <location>
        <begin position="244"/>
        <end position="276"/>
    </location>
</feature>
<evidence type="ECO:0000313" key="5">
    <source>
        <dbReference type="Proteomes" id="UP000591071"/>
    </source>
</evidence>
<evidence type="ECO:0000256" key="1">
    <source>
        <dbReference type="SAM" id="Coils"/>
    </source>
</evidence>
<sequence>MKNKTCKFLAAAAVLALGFANTAFVSQAAGTVSGNWDDQLVRQMDQLEQRMDAMERRMDRDMTVQRQFFNDWMDHSMVMPDPFARIWQDKFQSLENMQTMLSQDGKGNGSSSGLQLTGTDGSLMQFSTWGNGIPADTDISYAVSNQTIAGDVTADGNSSLKLVLRDKTYFKGALNKDKTARAVSVSLDKEAVWDVTGTSYVTAFTDEDTTLANVHSNGYDIYYNGDIPDNAWLKKAVRDLPGGGRLLPEGQKLGGQPAASDGKPEKAPKADTGHTM</sequence>
<name>A0A848BW54_9FIRM</name>
<dbReference type="RefSeq" id="WP_075581793.1">
    <property type="nucleotide sequence ID" value="NZ_JABAFG010000001.1"/>
</dbReference>
<evidence type="ECO:0000313" key="4">
    <source>
        <dbReference type="EMBL" id="NME27179.1"/>
    </source>
</evidence>
<protein>
    <submittedName>
        <fullName evidence="4">Uncharacterized protein</fullName>
    </submittedName>
</protein>
<evidence type="ECO:0000256" key="2">
    <source>
        <dbReference type="SAM" id="MobiDB-lite"/>
    </source>
</evidence>
<reference evidence="4 5" key="1">
    <citation type="submission" date="2020-04" db="EMBL/GenBank/DDBJ databases">
        <authorList>
            <person name="Hitch T.C.A."/>
            <person name="Wylensek D."/>
            <person name="Clavel T."/>
        </authorList>
    </citation>
    <scope>NUCLEOTIDE SEQUENCE [LARGE SCALE GENOMIC DNA]</scope>
    <source>
        <strain evidence="4 5">Oil-RF-744-FAT-WT-6-1</strain>
    </source>
</reference>
<comment type="caution">
    <text evidence="4">The sequence shown here is derived from an EMBL/GenBank/DDBJ whole genome shotgun (WGS) entry which is preliminary data.</text>
</comment>
<dbReference type="Proteomes" id="UP000591071">
    <property type="component" value="Unassembled WGS sequence"/>
</dbReference>
<feature type="signal peptide" evidence="3">
    <location>
        <begin position="1"/>
        <end position="28"/>
    </location>
</feature>
<feature type="coiled-coil region" evidence="1">
    <location>
        <begin position="37"/>
        <end position="64"/>
    </location>
</feature>
<feature type="chain" id="PRO_5032478406" evidence="3">
    <location>
        <begin position="29"/>
        <end position="276"/>
    </location>
</feature>
<gene>
    <name evidence="4" type="ORF">HF872_00860</name>
</gene>
<keyword evidence="3" id="KW-0732">Signal</keyword>
<proteinExistence type="predicted"/>
<organism evidence="4 5">
    <name type="scientific">Megasphaera hexanoica</name>
    <dbReference type="NCBI Taxonomy" id="1675036"/>
    <lineage>
        <taxon>Bacteria</taxon>
        <taxon>Bacillati</taxon>
        <taxon>Bacillota</taxon>
        <taxon>Negativicutes</taxon>
        <taxon>Veillonellales</taxon>
        <taxon>Veillonellaceae</taxon>
        <taxon>Megasphaera</taxon>
    </lineage>
</organism>
<feature type="compositionally biased region" description="Basic and acidic residues" evidence="2">
    <location>
        <begin position="262"/>
        <end position="276"/>
    </location>
</feature>
<keyword evidence="1" id="KW-0175">Coiled coil</keyword>